<evidence type="ECO:0000256" key="8">
    <source>
        <dbReference type="ARBA" id="ARBA00023136"/>
    </source>
</evidence>
<keyword evidence="6 10" id="KW-1133">Transmembrane helix</keyword>
<evidence type="ECO:0000256" key="2">
    <source>
        <dbReference type="ARBA" id="ARBA00022516"/>
    </source>
</evidence>
<evidence type="ECO:0000256" key="7">
    <source>
        <dbReference type="ARBA" id="ARBA00023098"/>
    </source>
</evidence>
<keyword evidence="3 10" id="KW-0808">Transferase</keyword>
<evidence type="ECO:0000313" key="11">
    <source>
        <dbReference type="EMBL" id="RWR98349.1"/>
    </source>
</evidence>
<dbReference type="GO" id="GO:0005789">
    <property type="term" value="C:endoplasmic reticulum membrane"/>
    <property type="evidence" value="ECO:0007669"/>
    <property type="project" value="TreeGrafter"/>
</dbReference>
<sequence length="189" mass="22225">MIHALYNYGFVHTICDPSFVKYNKVSAFWAYVFALSKVPELGDTIFVVLRKKPLIFLHYYHHVTVLIYCWFVYWQTPSISRWFTPMNFAVHSVMYAYYAAQAFGFRIPRAYAMLITISQITQMFFGLLTAFVALRLKETGQTCENTRETLVFGLLMYGSYLILFFHFFISVYFSGKQLKTRSGNLKKHE</sequence>
<dbReference type="AlphaFoldDB" id="A0A443Q5R3"/>
<keyword evidence="12" id="KW-1185">Reference proteome</keyword>
<dbReference type="GO" id="GO:0019367">
    <property type="term" value="P:fatty acid elongation, saturated fatty acid"/>
    <property type="evidence" value="ECO:0007669"/>
    <property type="project" value="TreeGrafter"/>
</dbReference>
<keyword evidence="4 10" id="KW-0812">Transmembrane</keyword>
<dbReference type="EMBL" id="NCKU01022758">
    <property type="protein sequence ID" value="RWR98349.1"/>
    <property type="molecule type" value="Genomic_DNA"/>
</dbReference>
<proteinExistence type="inferred from homology"/>
<dbReference type="PANTHER" id="PTHR11157">
    <property type="entry name" value="FATTY ACID ACYL TRANSFERASE-RELATED"/>
    <property type="match status" value="1"/>
</dbReference>
<feature type="transmembrane region" description="Helical" evidence="10">
    <location>
        <begin position="154"/>
        <end position="173"/>
    </location>
</feature>
<name>A0A443Q5R3_9ACAR</name>
<dbReference type="PROSITE" id="PS01188">
    <property type="entry name" value="ELO"/>
    <property type="match status" value="1"/>
</dbReference>
<evidence type="ECO:0000256" key="9">
    <source>
        <dbReference type="ARBA" id="ARBA00023160"/>
    </source>
</evidence>
<feature type="transmembrane region" description="Helical" evidence="10">
    <location>
        <begin position="56"/>
        <end position="73"/>
    </location>
</feature>
<accession>A0A443Q5R3</accession>
<evidence type="ECO:0000256" key="10">
    <source>
        <dbReference type="RuleBase" id="RU361115"/>
    </source>
</evidence>
<dbReference type="GO" id="GO:0009922">
    <property type="term" value="F:fatty acid elongase activity"/>
    <property type="evidence" value="ECO:0007669"/>
    <property type="project" value="UniProtKB-EC"/>
</dbReference>
<dbReference type="PANTHER" id="PTHR11157:SF17">
    <property type="entry name" value="ELONGATION OF VERY LONG CHAIN FATTY ACIDS PROTEIN 6"/>
    <property type="match status" value="1"/>
</dbReference>
<organism evidence="11 12">
    <name type="scientific">Dinothrombium tinctorium</name>
    <dbReference type="NCBI Taxonomy" id="1965070"/>
    <lineage>
        <taxon>Eukaryota</taxon>
        <taxon>Metazoa</taxon>
        <taxon>Ecdysozoa</taxon>
        <taxon>Arthropoda</taxon>
        <taxon>Chelicerata</taxon>
        <taxon>Arachnida</taxon>
        <taxon>Acari</taxon>
        <taxon>Acariformes</taxon>
        <taxon>Trombidiformes</taxon>
        <taxon>Prostigmata</taxon>
        <taxon>Anystina</taxon>
        <taxon>Parasitengona</taxon>
        <taxon>Trombidioidea</taxon>
        <taxon>Trombidiidae</taxon>
        <taxon>Dinothrombium</taxon>
    </lineage>
</organism>
<keyword evidence="7 10" id="KW-0443">Lipid metabolism</keyword>
<keyword evidence="8 10" id="KW-0472">Membrane</keyword>
<dbReference type="STRING" id="1965070.A0A443Q5R3"/>
<evidence type="ECO:0000256" key="1">
    <source>
        <dbReference type="ARBA" id="ARBA00004141"/>
    </source>
</evidence>
<feature type="transmembrane region" description="Helical" evidence="10">
    <location>
        <begin position="28"/>
        <end position="49"/>
    </location>
</feature>
<dbReference type="OrthoDB" id="10259681at2759"/>
<dbReference type="EC" id="2.3.1.199" evidence="10"/>
<dbReference type="GO" id="GO:0042761">
    <property type="term" value="P:very long-chain fatty acid biosynthetic process"/>
    <property type="evidence" value="ECO:0007669"/>
    <property type="project" value="TreeGrafter"/>
</dbReference>
<evidence type="ECO:0000256" key="6">
    <source>
        <dbReference type="ARBA" id="ARBA00022989"/>
    </source>
</evidence>
<comment type="subcellular location">
    <subcellularLocation>
        <location evidence="1">Membrane</location>
        <topology evidence="1">Multi-pass membrane protein</topology>
    </subcellularLocation>
</comment>
<evidence type="ECO:0000313" key="12">
    <source>
        <dbReference type="Proteomes" id="UP000285301"/>
    </source>
</evidence>
<keyword evidence="5 10" id="KW-0276">Fatty acid metabolism</keyword>
<keyword evidence="2 10" id="KW-0444">Lipid biosynthesis</keyword>
<gene>
    <name evidence="11" type="ORF">B4U79_08310</name>
</gene>
<dbReference type="GO" id="GO:0034626">
    <property type="term" value="P:fatty acid elongation, polyunsaturated fatty acid"/>
    <property type="evidence" value="ECO:0007669"/>
    <property type="project" value="TreeGrafter"/>
</dbReference>
<dbReference type="GO" id="GO:0034625">
    <property type="term" value="P:fatty acid elongation, monounsaturated fatty acid"/>
    <property type="evidence" value="ECO:0007669"/>
    <property type="project" value="TreeGrafter"/>
</dbReference>
<comment type="caution">
    <text evidence="11">The sequence shown here is derived from an EMBL/GenBank/DDBJ whole genome shotgun (WGS) entry which is preliminary data.</text>
</comment>
<evidence type="ECO:0000256" key="5">
    <source>
        <dbReference type="ARBA" id="ARBA00022832"/>
    </source>
</evidence>
<comment type="catalytic activity">
    <reaction evidence="10">
        <text>a very-long-chain acyl-CoA + malonyl-CoA + H(+) = a very-long-chain 3-oxoacyl-CoA + CO2 + CoA</text>
        <dbReference type="Rhea" id="RHEA:32727"/>
        <dbReference type="ChEBI" id="CHEBI:15378"/>
        <dbReference type="ChEBI" id="CHEBI:16526"/>
        <dbReference type="ChEBI" id="CHEBI:57287"/>
        <dbReference type="ChEBI" id="CHEBI:57384"/>
        <dbReference type="ChEBI" id="CHEBI:90725"/>
        <dbReference type="ChEBI" id="CHEBI:90736"/>
        <dbReference type="EC" id="2.3.1.199"/>
    </reaction>
</comment>
<comment type="similarity">
    <text evidence="10">Belongs to the ELO family.</text>
</comment>
<feature type="transmembrane region" description="Helical" evidence="10">
    <location>
        <begin position="79"/>
        <end position="98"/>
    </location>
</feature>
<protein>
    <recommendedName>
        <fullName evidence="10">Elongation of very long chain fatty acids protein</fullName>
        <ecNumber evidence="10">2.3.1.199</ecNumber>
    </recommendedName>
    <alternativeName>
        <fullName evidence="10">Very-long-chain 3-oxoacyl-CoA synthase</fullName>
    </alternativeName>
</protein>
<evidence type="ECO:0000256" key="4">
    <source>
        <dbReference type="ARBA" id="ARBA00022692"/>
    </source>
</evidence>
<dbReference type="GO" id="GO:0030148">
    <property type="term" value="P:sphingolipid biosynthetic process"/>
    <property type="evidence" value="ECO:0007669"/>
    <property type="project" value="TreeGrafter"/>
</dbReference>
<dbReference type="InterPro" id="IPR002076">
    <property type="entry name" value="ELO_fam"/>
</dbReference>
<dbReference type="InterPro" id="IPR030457">
    <property type="entry name" value="ELO_CS"/>
</dbReference>
<reference evidence="11 12" key="1">
    <citation type="journal article" date="2018" name="Gigascience">
        <title>Genomes of trombidid mites reveal novel predicted allergens and laterally-transferred genes associated with secondary metabolism.</title>
        <authorList>
            <person name="Dong X."/>
            <person name="Chaisiri K."/>
            <person name="Xia D."/>
            <person name="Armstrong S.D."/>
            <person name="Fang Y."/>
            <person name="Donnelly M.J."/>
            <person name="Kadowaki T."/>
            <person name="McGarry J.W."/>
            <person name="Darby A.C."/>
            <person name="Makepeace B.L."/>
        </authorList>
    </citation>
    <scope>NUCLEOTIDE SEQUENCE [LARGE SCALE GENOMIC DNA]</scope>
    <source>
        <strain evidence="11">UoL-WK</strain>
    </source>
</reference>
<dbReference type="Pfam" id="PF01151">
    <property type="entry name" value="ELO"/>
    <property type="match status" value="1"/>
</dbReference>
<keyword evidence="9 10" id="KW-0275">Fatty acid biosynthesis</keyword>
<evidence type="ECO:0000256" key="3">
    <source>
        <dbReference type="ARBA" id="ARBA00022679"/>
    </source>
</evidence>
<feature type="transmembrane region" description="Helical" evidence="10">
    <location>
        <begin position="110"/>
        <end position="134"/>
    </location>
</feature>
<dbReference type="Proteomes" id="UP000285301">
    <property type="component" value="Unassembled WGS sequence"/>
</dbReference>